<keyword evidence="2" id="KW-1185">Reference proteome</keyword>
<evidence type="ECO:0000313" key="2">
    <source>
        <dbReference type="Proteomes" id="UP001549111"/>
    </source>
</evidence>
<comment type="caution">
    <text evidence="1">The sequence shown here is derived from an EMBL/GenBank/DDBJ whole genome shotgun (WGS) entry which is preliminary data.</text>
</comment>
<proteinExistence type="predicted"/>
<accession>A0ABV2ISA8</accession>
<gene>
    <name evidence="1" type="ORF">ABIC99_002974</name>
</gene>
<sequence length="38" mass="3584">MSTGASGGVQAASHTLYITAGAGTPAGHGHPVVLQPLA</sequence>
<name>A0ABV2ISA8_9BURK</name>
<reference evidence="1 2" key="1">
    <citation type="submission" date="2024-06" db="EMBL/GenBank/DDBJ databases">
        <title>Genomic Encyclopedia of Type Strains, Phase IV (KMG-IV): sequencing the most valuable type-strain genomes for metagenomic binning, comparative biology and taxonomic classification.</title>
        <authorList>
            <person name="Goeker M."/>
        </authorList>
    </citation>
    <scope>NUCLEOTIDE SEQUENCE [LARGE SCALE GENOMIC DNA]</scope>
    <source>
        <strain evidence="1 2">D-501</strain>
    </source>
</reference>
<dbReference type="EMBL" id="JBEPLS010000013">
    <property type="protein sequence ID" value="MET3605148.1"/>
    <property type="molecule type" value="Genomic_DNA"/>
</dbReference>
<protein>
    <submittedName>
        <fullName evidence="1">Uncharacterized protein</fullName>
    </submittedName>
</protein>
<organism evidence="1 2">
    <name type="scientific">Sphaerotilus sulfidivorans</name>
    <dbReference type="NCBI Taxonomy" id="639200"/>
    <lineage>
        <taxon>Bacteria</taxon>
        <taxon>Pseudomonadati</taxon>
        <taxon>Pseudomonadota</taxon>
        <taxon>Betaproteobacteria</taxon>
        <taxon>Burkholderiales</taxon>
        <taxon>Sphaerotilaceae</taxon>
        <taxon>Sphaerotilus</taxon>
    </lineage>
</organism>
<evidence type="ECO:0000313" key="1">
    <source>
        <dbReference type="EMBL" id="MET3605148.1"/>
    </source>
</evidence>
<dbReference type="Proteomes" id="UP001549111">
    <property type="component" value="Unassembled WGS sequence"/>
</dbReference>